<accession>A0AAE8VWT0</accession>
<feature type="region of interest" description="Disordered" evidence="1">
    <location>
        <begin position="23"/>
        <end position="43"/>
    </location>
</feature>
<dbReference type="Proteomes" id="UP000318720">
    <property type="component" value="Unassembled WGS sequence"/>
</dbReference>
<protein>
    <submittedName>
        <fullName evidence="2">Uncharacterized protein</fullName>
    </submittedName>
</protein>
<dbReference type="RefSeq" id="WP_141584829.1">
    <property type="nucleotide sequence ID" value="NZ_SPAZ01000255.1"/>
</dbReference>
<sequence>MTATVSVPWLDDAIAELEEDGFLPHQPETRPAQPSWDNPPWNPTHVTDRVLDYVTREFNEGVAGNRDSLPSTYDVARACIRGAGNTKSCRLAMRHLRLLELVGEIIRIHDPKSDTPVRHGTYWALPNSDRETSEAKPEPETVPVNRFGFTDERWAAMKPWQRNAIRSIELAETEPSSW</sequence>
<dbReference type="EMBL" id="SPAZ01000255">
    <property type="protein sequence ID" value="TQE24862.1"/>
    <property type="molecule type" value="Genomic_DNA"/>
</dbReference>
<dbReference type="AlphaFoldDB" id="A0AAE8VWT0"/>
<name>A0AAE8VWT0_9ACTN</name>
<evidence type="ECO:0000256" key="1">
    <source>
        <dbReference type="SAM" id="MobiDB-lite"/>
    </source>
</evidence>
<gene>
    <name evidence="2" type="ORF">Sipo8835_32635</name>
</gene>
<comment type="caution">
    <text evidence="2">The sequence shown here is derived from an EMBL/GenBank/DDBJ whole genome shotgun (WGS) entry which is preliminary data.</text>
</comment>
<reference evidence="2 3" key="1">
    <citation type="submission" date="2019-03" db="EMBL/GenBank/DDBJ databases">
        <title>Comparative genomic analyses of the sweetpotato soil rot pathogen, Streptomyces ipomoeae.</title>
        <authorList>
            <person name="Ruschel Soares N."/>
            <person name="Badger J.H."/>
            <person name="Huguet-Tapia J.C."/>
            <person name="Clark C.A."/>
            <person name="Pettis G.S."/>
        </authorList>
    </citation>
    <scope>NUCLEOTIDE SEQUENCE [LARGE SCALE GENOMIC DNA]</scope>
    <source>
        <strain evidence="2 3">88-35</strain>
    </source>
</reference>
<evidence type="ECO:0000313" key="2">
    <source>
        <dbReference type="EMBL" id="TQE24862.1"/>
    </source>
</evidence>
<evidence type="ECO:0000313" key="3">
    <source>
        <dbReference type="Proteomes" id="UP000318720"/>
    </source>
</evidence>
<proteinExistence type="predicted"/>
<organism evidence="2 3">
    <name type="scientific">Streptomyces ipomoeae</name>
    <dbReference type="NCBI Taxonomy" id="103232"/>
    <lineage>
        <taxon>Bacteria</taxon>
        <taxon>Bacillati</taxon>
        <taxon>Actinomycetota</taxon>
        <taxon>Actinomycetes</taxon>
        <taxon>Kitasatosporales</taxon>
        <taxon>Streptomycetaceae</taxon>
        <taxon>Streptomyces</taxon>
    </lineage>
</organism>